<comment type="function">
    <text evidence="11">DNA polymerase III is a complex, multichain enzyme responsible for most of the replicative synthesis in bacteria. This DNA polymerase also exhibits 3' to 5' exonuclease activity.</text>
</comment>
<dbReference type="GO" id="GO:0006261">
    <property type="term" value="P:DNA-templated DNA replication"/>
    <property type="evidence" value="ECO:0007669"/>
    <property type="project" value="TreeGrafter"/>
</dbReference>
<evidence type="ECO:0000256" key="8">
    <source>
        <dbReference type="ARBA" id="ARBA00022840"/>
    </source>
</evidence>
<dbReference type="AlphaFoldDB" id="A0A537JDX6"/>
<dbReference type="SMART" id="SM00382">
    <property type="entry name" value="AAA"/>
    <property type="match status" value="1"/>
</dbReference>
<keyword evidence="8 11" id="KW-0067">ATP-binding</keyword>
<evidence type="ECO:0000256" key="3">
    <source>
        <dbReference type="ARBA" id="ARBA00022695"/>
    </source>
</evidence>
<dbReference type="InterPro" id="IPR008921">
    <property type="entry name" value="DNA_pol3_clamp-load_cplx_C"/>
</dbReference>
<evidence type="ECO:0000256" key="4">
    <source>
        <dbReference type="ARBA" id="ARBA00022705"/>
    </source>
</evidence>
<evidence type="ECO:0000313" key="14">
    <source>
        <dbReference type="EMBL" id="TMI81542.1"/>
    </source>
</evidence>
<keyword evidence="3 11" id="KW-0548">Nucleotidyltransferase</keyword>
<dbReference type="NCBIfam" id="TIGR02397">
    <property type="entry name" value="dnaX_nterm"/>
    <property type="match status" value="1"/>
</dbReference>
<evidence type="ECO:0000256" key="11">
    <source>
        <dbReference type="RuleBase" id="RU364063"/>
    </source>
</evidence>
<dbReference type="InterPro" id="IPR022754">
    <property type="entry name" value="DNA_pol_III_gamma-3"/>
</dbReference>
<feature type="compositionally biased region" description="Basic residues" evidence="12">
    <location>
        <begin position="18"/>
        <end position="34"/>
    </location>
</feature>
<dbReference type="Proteomes" id="UP000320048">
    <property type="component" value="Unassembled WGS sequence"/>
</dbReference>
<dbReference type="SUPFAM" id="SSF52540">
    <property type="entry name" value="P-loop containing nucleoside triphosphate hydrolases"/>
    <property type="match status" value="1"/>
</dbReference>
<comment type="catalytic activity">
    <reaction evidence="10 11">
        <text>DNA(n) + a 2'-deoxyribonucleoside 5'-triphosphate = DNA(n+1) + diphosphate</text>
        <dbReference type="Rhea" id="RHEA:22508"/>
        <dbReference type="Rhea" id="RHEA-COMP:17339"/>
        <dbReference type="Rhea" id="RHEA-COMP:17340"/>
        <dbReference type="ChEBI" id="CHEBI:33019"/>
        <dbReference type="ChEBI" id="CHEBI:61560"/>
        <dbReference type="ChEBI" id="CHEBI:173112"/>
        <dbReference type="EC" id="2.7.7.7"/>
    </reaction>
</comment>
<dbReference type="InterPro" id="IPR005790">
    <property type="entry name" value="DNA_polIII_delta"/>
</dbReference>
<dbReference type="FunFam" id="3.40.50.300:FF:000014">
    <property type="entry name" value="DNA polymerase III subunit gamma/tau"/>
    <property type="match status" value="1"/>
</dbReference>
<dbReference type="EMBL" id="VBAO01000166">
    <property type="protein sequence ID" value="TMI81542.1"/>
    <property type="molecule type" value="Genomic_DNA"/>
</dbReference>
<dbReference type="CDD" id="cd18137">
    <property type="entry name" value="HLD_clamp_pol_III_gamma_tau"/>
    <property type="match status" value="1"/>
</dbReference>
<dbReference type="FunFam" id="1.10.8.60:FF:000013">
    <property type="entry name" value="DNA polymerase III subunit gamma/tau"/>
    <property type="match status" value="1"/>
</dbReference>
<evidence type="ECO:0000256" key="9">
    <source>
        <dbReference type="ARBA" id="ARBA00022932"/>
    </source>
</evidence>
<comment type="subunit">
    <text evidence="11">DNA polymerase III contains a core (composed of alpha, epsilon and theta chains) that associates with a tau subunit. This core dimerizes to form the POLIII' complex. PolIII' associates with the gamma complex (composed of gamma, delta, delta', psi and chi chains) and with the beta chain to form the complete DNA polymerase III complex.</text>
</comment>
<evidence type="ECO:0000313" key="15">
    <source>
        <dbReference type="Proteomes" id="UP000320048"/>
    </source>
</evidence>
<dbReference type="NCBIfam" id="TIGR01128">
    <property type="entry name" value="holA"/>
    <property type="match status" value="1"/>
</dbReference>
<dbReference type="NCBIfam" id="NF004046">
    <property type="entry name" value="PRK05563.1"/>
    <property type="match status" value="1"/>
</dbReference>
<evidence type="ECO:0000259" key="13">
    <source>
        <dbReference type="SMART" id="SM00382"/>
    </source>
</evidence>
<evidence type="ECO:0000256" key="5">
    <source>
        <dbReference type="ARBA" id="ARBA00022723"/>
    </source>
</evidence>
<feature type="region of interest" description="Disordered" evidence="12">
    <location>
        <begin position="438"/>
        <end position="509"/>
    </location>
</feature>
<accession>A0A537JDX6</accession>
<dbReference type="InterPro" id="IPR003593">
    <property type="entry name" value="AAA+_ATPase"/>
</dbReference>
<evidence type="ECO:0000256" key="6">
    <source>
        <dbReference type="ARBA" id="ARBA00022741"/>
    </source>
</evidence>
<evidence type="ECO:0000256" key="1">
    <source>
        <dbReference type="ARBA" id="ARBA00006360"/>
    </source>
</evidence>
<dbReference type="InterPro" id="IPR050238">
    <property type="entry name" value="DNA_Rep/Repair_Clamp_Loader"/>
</dbReference>
<keyword evidence="6 11" id="KW-0547">Nucleotide-binding</keyword>
<evidence type="ECO:0000256" key="10">
    <source>
        <dbReference type="ARBA" id="ARBA00049244"/>
    </source>
</evidence>
<dbReference type="Gene3D" id="1.20.272.10">
    <property type="match status" value="1"/>
</dbReference>
<dbReference type="InterPro" id="IPR027417">
    <property type="entry name" value="P-loop_NTPase"/>
</dbReference>
<proteinExistence type="inferred from homology"/>
<comment type="caution">
    <text evidence="14">The sequence shown here is derived from an EMBL/GenBank/DDBJ whole genome shotgun (WGS) entry which is preliminary data.</text>
</comment>
<keyword evidence="4 11" id="KW-0235">DNA replication</keyword>
<dbReference type="EC" id="2.7.7.7" evidence="11"/>
<keyword evidence="9 11" id="KW-0239">DNA-directed DNA polymerase</keyword>
<feature type="domain" description="AAA+ ATPase" evidence="13">
    <location>
        <begin position="93"/>
        <end position="235"/>
    </location>
</feature>
<keyword evidence="5" id="KW-0479">Metal-binding</keyword>
<dbReference type="Pfam" id="PF22608">
    <property type="entry name" value="DNAX_ATPase_lid"/>
    <property type="match status" value="1"/>
</dbReference>
<organism evidence="14 15">
    <name type="scientific">Candidatus Segetimicrobium genomatis</name>
    <dbReference type="NCBI Taxonomy" id="2569760"/>
    <lineage>
        <taxon>Bacteria</taxon>
        <taxon>Bacillati</taxon>
        <taxon>Candidatus Sysuimicrobiota</taxon>
        <taxon>Candidatus Sysuimicrobiia</taxon>
        <taxon>Candidatus Sysuimicrobiales</taxon>
        <taxon>Candidatus Segetimicrobiaceae</taxon>
        <taxon>Candidatus Segetimicrobium</taxon>
    </lineage>
</organism>
<feature type="compositionally biased region" description="Low complexity" evidence="12">
    <location>
        <begin position="450"/>
        <end position="460"/>
    </location>
</feature>
<reference evidence="14 15" key="1">
    <citation type="journal article" date="2019" name="Nat. Microbiol.">
        <title>Mediterranean grassland soil C-N compound turnover is dependent on rainfall and depth, and is mediated by genomically divergent microorganisms.</title>
        <authorList>
            <person name="Diamond S."/>
            <person name="Andeer P.F."/>
            <person name="Li Z."/>
            <person name="Crits-Christoph A."/>
            <person name="Burstein D."/>
            <person name="Anantharaman K."/>
            <person name="Lane K.R."/>
            <person name="Thomas B.C."/>
            <person name="Pan C."/>
            <person name="Northen T.R."/>
            <person name="Banfield J.F."/>
        </authorList>
    </citation>
    <scope>NUCLEOTIDE SEQUENCE [LARGE SCALE GENOMIC DNA]</scope>
    <source>
        <strain evidence="14">NP_7</strain>
    </source>
</reference>
<feature type="region of interest" description="Disordered" evidence="12">
    <location>
        <begin position="598"/>
        <end position="635"/>
    </location>
</feature>
<evidence type="ECO:0000256" key="12">
    <source>
        <dbReference type="SAM" id="MobiDB-lite"/>
    </source>
</evidence>
<keyword evidence="7" id="KW-0862">Zinc</keyword>
<dbReference type="SUPFAM" id="SSF48019">
    <property type="entry name" value="post-AAA+ oligomerization domain-like"/>
    <property type="match status" value="1"/>
</dbReference>
<dbReference type="Pfam" id="PF13177">
    <property type="entry name" value="DNA_pol3_delta2"/>
    <property type="match status" value="1"/>
</dbReference>
<dbReference type="GO" id="GO:0003887">
    <property type="term" value="F:DNA-directed DNA polymerase activity"/>
    <property type="evidence" value="ECO:0007669"/>
    <property type="project" value="UniProtKB-KW"/>
</dbReference>
<keyword evidence="2 11" id="KW-0808">Transferase</keyword>
<dbReference type="CDD" id="cd00009">
    <property type="entry name" value="AAA"/>
    <property type="match status" value="1"/>
</dbReference>
<dbReference type="GO" id="GO:0009360">
    <property type="term" value="C:DNA polymerase III complex"/>
    <property type="evidence" value="ECO:0007669"/>
    <property type="project" value="InterPro"/>
</dbReference>
<gene>
    <name evidence="11 14" type="primary">dnaX</name>
    <name evidence="14" type="ORF">E6H04_06445</name>
</gene>
<dbReference type="InterPro" id="IPR012763">
    <property type="entry name" value="DNA_pol_III_sug/sutau_N"/>
</dbReference>
<protein>
    <recommendedName>
        <fullName evidence="11">DNA polymerase III subunit gamma/tau</fullName>
        <ecNumber evidence="11">2.7.7.7</ecNumber>
    </recommendedName>
</protein>
<dbReference type="GO" id="GO:0005524">
    <property type="term" value="F:ATP binding"/>
    <property type="evidence" value="ECO:0007669"/>
    <property type="project" value="UniProtKB-KW"/>
</dbReference>
<feature type="region of interest" description="Disordered" evidence="12">
    <location>
        <begin position="1"/>
        <end position="34"/>
    </location>
</feature>
<comment type="similarity">
    <text evidence="1 11">Belongs to the DnaX/STICHEL family.</text>
</comment>
<evidence type="ECO:0000256" key="2">
    <source>
        <dbReference type="ARBA" id="ARBA00022679"/>
    </source>
</evidence>
<sequence>MRCAAGARGHRDTPARSPRPRRRRERTTPRFPRRRHLQECPYVSANTTQALREVTSVSHVSFYRKWRPQTFEDVIGQERVTRTLQNAIAARRFVHAYMFCGHRGTGKTTTARILAKALNCERGPTPTPDNTCTACRAIADGVSLDVIEIDAASNRGIDEIRDLREKVKLVPVEGRYKVYIIDEAHMLTMEAANALLKTLEEPPAHAVFVLVTTEPHRLPSTITSRTQRFDFKRIPQAAIVDRLRTMAGSEGVVIDDAALHLIARAADGALRDAEGMLDQLSAFCQGRIARADVLAVLGLIEEEVAQQVADAVIAQDAAACLEIANRVIVEGRDVRQILRSLTEHFRDLLVISVVQDPRDIVETSEGRLKVLRAQSARFTPGALLQKIRVLTTAEADARFATQPRVVLEMALLKLCRPEMDPSVEGLAARVEALERQAVRPQAPSGLDAHPPAGAPEGAPAETPPPSGRASRRGPRDRPSQAAPEAGGTDAAVLPEAAPRSGDQGEAPASGIGIDLVRARWGRLMDEVKQRSRPIHAFLLESAPRAVEGTSLVLAVRHKFHLESLHEIKNRRLVEELLTAVMGAPLRLGLVLGEEDSALAPPAPPEAAGASGGPDGLVEEAVRRFGNPVQEIRHPE</sequence>
<dbReference type="Gene3D" id="1.10.8.60">
    <property type="match status" value="1"/>
</dbReference>
<dbReference type="InterPro" id="IPR048448">
    <property type="entry name" value="DnaX-like_C"/>
</dbReference>
<dbReference type="Pfam" id="PF12169">
    <property type="entry name" value="DNA_pol3_gamma3"/>
    <property type="match status" value="1"/>
</dbReference>
<dbReference type="GO" id="GO:0003677">
    <property type="term" value="F:DNA binding"/>
    <property type="evidence" value="ECO:0007669"/>
    <property type="project" value="InterPro"/>
</dbReference>
<dbReference type="PANTHER" id="PTHR11669:SF0">
    <property type="entry name" value="PROTEIN STICHEL-LIKE 2"/>
    <property type="match status" value="1"/>
</dbReference>
<dbReference type="GO" id="GO:0046872">
    <property type="term" value="F:metal ion binding"/>
    <property type="evidence" value="ECO:0007669"/>
    <property type="project" value="UniProtKB-KW"/>
</dbReference>
<dbReference type="Pfam" id="PF20964">
    <property type="entry name" value="DnaX_C"/>
    <property type="match status" value="1"/>
</dbReference>
<dbReference type="PANTHER" id="PTHR11669">
    <property type="entry name" value="REPLICATION FACTOR C / DNA POLYMERASE III GAMMA-TAU SUBUNIT"/>
    <property type="match status" value="1"/>
</dbReference>
<evidence type="ECO:0000256" key="7">
    <source>
        <dbReference type="ARBA" id="ARBA00022833"/>
    </source>
</evidence>
<dbReference type="Gene3D" id="3.40.50.300">
    <property type="entry name" value="P-loop containing nucleotide triphosphate hydrolases"/>
    <property type="match status" value="1"/>
</dbReference>
<dbReference type="InterPro" id="IPR045085">
    <property type="entry name" value="HLD_clamp_pol_III_gamma_tau"/>
</dbReference>
<name>A0A537JDX6_9BACT</name>